<feature type="chain" id="PRO_5018099782" evidence="7">
    <location>
        <begin position="22"/>
        <end position="353"/>
    </location>
</feature>
<accession>A0A3G2S9Q7</accession>
<dbReference type="SUPFAM" id="SSF49899">
    <property type="entry name" value="Concanavalin A-like lectins/glucanases"/>
    <property type="match status" value="1"/>
</dbReference>
<dbReference type="GO" id="GO:0005537">
    <property type="term" value="F:D-mannose binding"/>
    <property type="evidence" value="ECO:0007669"/>
    <property type="project" value="TreeGrafter"/>
</dbReference>
<comment type="subcellular location">
    <subcellularLocation>
        <location evidence="1">Membrane</location>
        <topology evidence="1">Single-pass type I membrane protein</topology>
    </subcellularLocation>
</comment>
<dbReference type="PANTHER" id="PTHR12223">
    <property type="entry name" value="VESICULAR MANNOSE-BINDING LECTIN"/>
    <property type="match status" value="1"/>
</dbReference>
<keyword evidence="2 6" id="KW-0812">Transmembrane</keyword>
<evidence type="ECO:0000256" key="2">
    <source>
        <dbReference type="ARBA" id="ARBA00022692"/>
    </source>
</evidence>
<dbReference type="InterPro" id="IPR051136">
    <property type="entry name" value="Intracellular_Lectin-GPT"/>
</dbReference>
<dbReference type="InterPro" id="IPR013320">
    <property type="entry name" value="ConA-like_dom_sf"/>
</dbReference>
<name>A0A3G2S9Q7_MALR7</name>
<dbReference type="AlphaFoldDB" id="A0A3G2S9Q7"/>
<dbReference type="Pfam" id="PF03388">
    <property type="entry name" value="Lectin_leg-like"/>
    <property type="match status" value="1"/>
</dbReference>
<evidence type="ECO:0000256" key="5">
    <source>
        <dbReference type="ARBA" id="ARBA00023136"/>
    </source>
</evidence>
<dbReference type="OrthoDB" id="270293at2759"/>
<dbReference type="PROSITE" id="PS51328">
    <property type="entry name" value="L_LECTIN_LIKE"/>
    <property type="match status" value="1"/>
</dbReference>
<dbReference type="GO" id="GO:0005789">
    <property type="term" value="C:endoplasmic reticulum membrane"/>
    <property type="evidence" value="ECO:0007669"/>
    <property type="project" value="TreeGrafter"/>
</dbReference>
<dbReference type="STRING" id="425264.A0A3G2S9Q7"/>
<evidence type="ECO:0000256" key="4">
    <source>
        <dbReference type="ARBA" id="ARBA00022989"/>
    </source>
</evidence>
<feature type="transmembrane region" description="Helical" evidence="6">
    <location>
        <begin position="314"/>
        <end position="338"/>
    </location>
</feature>
<dbReference type="GO" id="GO:0000139">
    <property type="term" value="C:Golgi membrane"/>
    <property type="evidence" value="ECO:0007669"/>
    <property type="project" value="TreeGrafter"/>
</dbReference>
<protein>
    <submittedName>
        <fullName evidence="9">L-type lectin-like domain-containing protein C126.08c</fullName>
    </submittedName>
</protein>
<evidence type="ECO:0000256" key="7">
    <source>
        <dbReference type="SAM" id="SignalP"/>
    </source>
</evidence>
<sequence length="353" mass="40309">MVFRGSCIALAYLLAVSCAEAARSSASNPELRADAIMPIRTHSLFAPYVDSTLQNNYWDYGGDAIIDTNRYVMLTQDRRNETGWLWSRLPIEANDFEITSEFVMKGKSATTGGDGFAMWLTTTRAQPGPVFGSMNRWNGLGIIFDTFPNQPHRGFFPRISVVENDGTKTYNTDSDGEKQDLAQCAMQLRHTPAETRLRFTYVKDVYMELAIQNQEWNQWNKCFRIPPVNLPGPPYLGFSASTGEVTDTHSIVSVWTNKIVYNSRTPADLDKEREQAFADDKSSHWWAIHQKKEARRAHEHGLISYMLIRFFISLAWLIKWLVILALVAVGSFVGYEVYKRKVQSAYKNRRMMA</sequence>
<reference evidence="9 10" key="1">
    <citation type="submission" date="2018-10" db="EMBL/GenBank/DDBJ databases">
        <title>Complete genome sequence of Malassezia restricta CBS 7877.</title>
        <authorList>
            <person name="Morand S.C."/>
            <person name="Bertignac M."/>
            <person name="Iltis A."/>
            <person name="Kolder I."/>
            <person name="Pirovano W."/>
            <person name="Jourdain R."/>
            <person name="Clavaud C."/>
        </authorList>
    </citation>
    <scope>NUCLEOTIDE SEQUENCE [LARGE SCALE GENOMIC DNA]</scope>
    <source>
        <strain evidence="9 10">CBS 7877</strain>
    </source>
</reference>
<keyword evidence="4 6" id="KW-1133">Transmembrane helix</keyword>
<evidence type="ECO:0000313" key="10">
    <source>
        <dbReference type="Proteomes" id="UP000269793"/>
    </source>
</evidence>
<evidence type="ECO:0000313" key="9">
    <source>
        <dbReference type="EMBL" id="AYO43948.1"/>
    </source>
</evidence>
<evidence type="ECO:0000256" key="3">
    <source>
        <dbReference type="ARBA" id="ARBA00022729"/>
    </source>
</evidence>
<keyword evidence="10" id="KW-1185">Reference proteome</keyword>
<feature type="signal peptide" evidence="7">
    <location>
        <begin position="1"/>
        <end position="21"/>
    </location>
</feature>
<dbReference type="Proteomes" id="UP000269793">
    <property type="component" value="Chromosome V"/>
</dbReference>
<dbReference type="GO" id="GO:0005793">
    <property type="term" value="C:endoplasmic reticulum-Golgi intermediate compartment"/>
    <property type="evidence" value="ECO:0007669"/>
    <property type="project" value="TreeGrafter"/>
</dbReference>
<dbReference type="CDD" id="cd07308">
    <property type="entry name" value="lectin_leg-like"/>
    <property type="match status" value="1"/>
</dbReference>
<dbReference type="InterPro" id="IPR005052">
    <property type="entry name" value="Lectin_leg"/>
</dbReference>
<evidence type="ECO:0000256" key="6">
    <source>
        <dbReference type="SAM" id="Phobius"/>
    </source>
</evidence>
<dbReference type="GO" id="GO:0030134">
    <property type="term" value="C:COPII-coated ER to Golgi transport vesicle"/>
    <property type="evidence" value="ECO:0007669"/>
    <property type="project" value="TreeGrafter"/>
</dbReference>
<keyword evidence="3 7" id="KW-0732">Signal</keyword>
<gene>
    <name evidence="9" type="ORF">DNF11_2998</name>
</gene>
<feature type="domain" description="L-type lectin-like" evidence="8">
    <location>
        <begin position="36"/>
        <end position="259"/>
    </location>
</feature>
<evidence type="ECO:0000256" key="1">
    <source>
        <dbReference type="ARBA" id="ARBA00004479"/>
    </source>
</evidence>
<dbReference type="VEuPathDB" id="FungiDB:DNF11_2998"/>
<dbReference type="PROSITE" id="PS51257">
    <property type="entry name" value="PROKAR_LIPOPROTEIN"/>
    <property type="match status" value="1"/>
</dbReference>
<dbReference type="EMBL" id="CP033152">
    <property type="protein sequence ID" value="AYO43948.1"/>
    <property type="molecule type" value="Genomic_DNA"/>
</dbReference>
<dbReference type="Gene3D" id="2.60.120.200">
    <property type="match status" value="1"/>
</dbReference>
<dbReference type="GO" id="GO:0006888">
    <property type="term" value="P:endoplasmic reticulum to Golgi vesicle-mediated transport"/>
    <property type="evidence" value="ECO:0007669"/>
    <property type="project" value="TreeGrafter"/>
</dbReference>
<dbReference type="PANTHER" id="PTHR12223:SF45">
    <property type="entry name" value="RE50040P"/>
    <property type="match status" value="1"/>
</dbReference>
<proteinExistence type="predicted"/>
<organism evidence="9 10">
    <name type="scientific">Malassezia restricta (strain ATCC 96810 / NBRC 103918 / CBS 7877)</name>
    <name type="common">Seborrheic dermatitis infection agent</name>
    <dbReference type="NCBI Taxonomy" id="425264"/>
    <lineage>
        <taxon>Eukaryota</taxon>
        <taxon>Fungi</taxon>
        <taxon>Dikarya</taxon>
        <taxon>Basidiomycota</taxon>
        <taxon>Ustilaginomycotina</taxon>
        <taxon>Malasseziomycetes</taxon>
        <taxon>Malasseziales</taxon>
        <taxon>Malasseziaceae</taxon>
        <taxon>Malassezia</taxon>
    </lineage>
</organism>
<keyword evidence="5 6" id="KW-0472">Membrane</keyword>
<keyword evidence="9" id="KW-0430">Lectin</keyword>
<evidence type="ECO:0000259" key="8">
    <source>
        <dbReference type="PROSITE" id="PS51328"/>
    </source>
</evidence>